<sequence length="361" mass="38825">MQIVREVAQELGFEPHFTLIGMRDPASPTEEASDLQVFDVTSGSLINPRGLWACIRAQDCVIDIGAGDSFAEIYGAKRFTYLCTSKLMTVMADKPLLLAPQTIGPFTSPLYKGLARIALNRAVSVLARDRQSLSAAQSICPGGCNGLATDVAFALPYAPWSGAARARPAIGINVSGLLYRDAQAGVNRFGLDYDYVELTQSLIRKMLDDKGAEVHLIAHVRSPETPEDDDSTVCDEIARQYPDTIKAPHFAGPSEAKSYMSGLDLVVGARMHACIGAFSAGVPVIPIAYSRKFDGLFGTLGYGRLVRAQGMGTDEALGYILGSFDARAEIKQEIADAASRVDSFLSVYRAELRKLFGMIGG</sequence>
<evidence type="ECO:0000259" key="1">
    <source>
        <dbReference type="Pfam" id="PF04230"/>
    </source>
</evidence>
<proteinExistence type="predicted"/>
<reference evidence="2 3" key="1">
    <citation type="submission" date="2018-05" db="EMBL/GenBank/DDBJ databases">
        <title>Genome of Sphingosinicella humi QZX222.</title>
        <authorList>
            <person name="Qiao Z."/>
            <person name="Wang G."/>
        </authorList>
    </citation>
    <scope>NUCLEOTIDE SEQUENCE [LARGE SCALE GENOMIC DNA]</scope>
    <source>
        <strain evidence="2 3">QZX222</strain>
    </source>
</reference>
<feature type="domain" description="Polysaccharide pyruvyl transferase" evidence="1">
    <location>
        <begin position="52"/>
        <end position="290"/>
    </location>
</feature>
<dbReference type="AlphaFoldDB" id="A0A2U2J549"/>
<evidence type="ECO:0000313" key="3">
    <source>
        <dbReference type="Proteomes" id="UP000245916"/>
    </source>
</evidence>
<dbReference type="EMBL" id="QFFF01000001">
    <property type="protein sequence ID" value="PWG03434.1"/>
    <property type="molecule type" value="Genomic_DNA"/>
</dbReference>
<dbReference type="InterPro" id="IPR007345">
    <property type="entry name" value="Polysacch_pyruvyl_Trfase"/>
</dbReference>
<keyword evidence="3" id="KW-1185">Reference proteome</keyword>
<protein>
    <submittedName>
        <fullName evidence="2">Polysaccharide pyruvyl transferase family protein</fullName>
    </submittedName>
</protein>
<accession>A0A2U2J549</accession>
<dbReference type="GO" id="GO:0016740">
    <property type="term" value="F:transferase activity"/>
    <property type="evidence" value="ECO:0007669"/>
    <property type="project" value="UniProtKB-KW"/>
</dbReference>
<comment type="caution">
    <text evidence="2">The sequence shown here is derived from an EMBL/GenBank/DDBJ whole genome shotgun (WGS) entry which is preliminary data.</text>
</comment>
<dbReference type="Pfam" id="PF04230">
    <property type="entry name" value="PS_pyruv_trans"/>
    <property type="match status" value="1"/>
</dbReference>
<evidence type="ECO:0000313" key="2">
    <source>
        <dbReference type="EMBL" id="PWG03434.1"/>
    </source>
</evidence>
<dbReference type="PANTHER" id="PTHR36836:SF1">
    <property type="entry name" value="COLANIC ACID BIOSYNTHESIS PROTEIN WCAK"/>
    <property type="match status" value="1"/>
</dbReference>
<name>A0A2U2J549_9SPHN</name>
<dbReference type="PANTHER" id="PTHR36836">
    <property type="entry name" value="COLANIC ACID BIOSYNTHESIS PROTEIN WCAK"/>
    <property type="match status" value="1"/>
</dbReference>
<gene>
    <name evidence="2" type="ORF">DF286_11560</name>
</gene>
<keyword evidence="2" id="KW-0808">Transferase</keyword>
<organism evidence="2 3">
    <name type="scientific">Allosphingosinicella humi</name>
    <dbReference type="NCBI Taxonomy" id="2068657"/>
    <lineage>
        <taxon>Bacteria</taxon>
        <taxon>Pseudomonadati</taxon>
        <taxon>Pseudomonadota</taxon>
        <taxon>Alphaproteobacteria</taxon>
        <taxon>Sphingomonadales</taxon>
        <taxon>Sphingomonadaceae</taxon>
        <taxon>Allosphingosinicella</taxon>
    </lineage>
</organism>
<dbReference type="Proteomes" id="UP000245916">
    <property type="component" value="Unassembled WGS sequence"/>
</dbReference>